<dbReference type="OrthoDB" id="3508456at2"/>
<accession>A0A4R0KYN5</accession>
<evidence type="ECO:0000256" key="5">
    <source>
        <dbReference type="SAM" id="MobiDB-lite"/>
    </source>
</evidence>
<dbReference type="PANTHER" id="PTHR30168:SF0">
    <property type="entry name" value="INNER MEMBRANE PROTEIN"/>
    <property type="match status" value="1"/>
</dbReference>
<gene>
    <name evidence="7" type="ORF">E0H73_04775</name>
</gene>
<dbReference type="EMBL" id="SJKB01000001">
    <property type="protein sequence ID" value="TCC66221.1"/>
    <property type="molecule type" value="Genomic_DNA"/>
</dbReference>
<evidence type="ECO:0000256" key="3">
    <source>
        <dbReference type="ARBA" id="ARBA00022989"/>
    </source>
</evidence>
<comment type="caution">
    <text evidence="7">The sequence shown here is derived from an EMBL/GenBank/DDBJ whole genome shotgun (WGS) entry which is preliminary data.</text>
</comment>
<name>A0A4R0KYN5_9ACTN</name>
<dbReference type="RefSeq" id="WP_131351741.1">
    <property type="nucleotide sequence ID" value="NZ_SJKB01000001.1"/>
</dbReference>
<feature type="compositionally biased region" description="Pro residues" evidence="5">
    <location>
        <begin position="43"/>
        <end position="53"/>
    </location>
</feature>
<dbReference type="Pfam" id="PF04228">
    <property type="entry name" value="Zn_peptidase"/>
    <property type="match status" value="1"/>
</dbReference>
<feature type="region of interest" description="Disordered" evidence="5">
    <location>
        <begin position="30"/>
        <end position="66"/>
    </location>
</feature>
<keyword evidence="8" id="KW-1185">Reference proteome</keyword>
<dbReference type="InterPro" id="IPR007343">
    <property type="entry name" value="Uncharacterised_pept_Zn_put"/>
</dbReference>
<keyword evidence="2 6" id="KW-0812">Transmembrane</keyword>
<keyword evidence="3 6" id="KW-1133">Transmembrane helix</keyword>
<sequence length="308" mass="33572">MTARWGWVAAVGAVVVVLVAAGLVVRRLDRDDPPTAGTAVTLPPTPTPTPSFSPTPTLRSSTPTTVRTTTAPLATENRAVTANALYRAGRLPASRCKEPAVRPTTVANVRKYYTEFVRCLDQAWAPLIRKAGFTFWAPRVEVVNGTTRTMCSVSDSAAYCDGVISMDANYDLANYRNDNQLWARTTMAHLVAHEYGHHIQRLTGIAAASNARSTAMSSSAARLVESRRLELQASCLSGSYLGADRRYFPATGAWLQRWLWTVRHRGDEWNPTRSHGNSTSHSRWTRRGFDAASPSACNTFTASAASIA</sequence>
<feature type="compositionally biased region" description="Low complexity" evidence="5">
    <location>
        <begin position="54"/>
        <end position="66"/>
    </location>
</feature>
<evidence type="ECO:0000256" key="1">
    <source>
        <dbReference type="ARBA" id="ARBA00004167"/>
    </source>
</evidence>
<dbReference type="Proteomes" id="UP000291144">
    <property type="component" value="Unassembled WGS sequence"/>
</dbReference>
<evidence type="ECO:0000313" key="8">
    <source>
        <dbReference type="Proteomes" id="UP000291144"/>
    </source>
</evidence>
<evidence type="ECO:0000256" key="4">
    <source>
        <dbReference type="ARBA" id="ARBA00023136"/>
    </source>
</evidence>
<protein>
    <recommendedName>
        <fullName evidence="9">Metalloprotease</fullName>
    </recommendedName>
</protein>
<evidence type="ECO:0008006" key="9">
    <source>
        <dbReference type="Google" id="ProtNLM"/>
    </source>
</evidence>
<evidence type="ECO:0000256" key="6">
    <source>
        <dbReference type="SAM" id="Phobius"/>
    </source>
</evidence>
<dbReference type="GO" id="GO:0016020">
    <property type="term" value="C:membrane"/>
    <property type="evidence" value="ECO:0007669"/>
    <property type="project" value="UniProtKB-SubCell"/>
</dbReference>
<dbReference type="PANTHER" id="PTHR30168">
    <property type="entry name" value="PUTATIVE MEMBRANE PROTEIN YPFJ"/>
    <property type="match status" value="1"/>
</dbReference>
<comment type="subcellular location">
    <subcellularLocation>
        <location evidence="1">Membrane</location>
        <topology evidence="1">Single-pass membrane protein</topology>
    </subcellularLocation>
</comment>
<proteinExistence type="predicted"/>
<feature type="transmembrane region" description="Helical" evidence="6">
    <location>
        <begin position="6"/>
        <end position="25"/>
    </location>
</feature>
<evidence type="ECO:0000313" key="7">
    <source>
        <dbReference type="EMBL" id="TCC66221.1"/>
    </source>
</evidence>
<dbReference type="AlphaFoldDB" id="A0A4R0KYN5"/>
<keyword evidence="4 6" id="KW-0472">Membrane</keyword>
<organism evidence="7 8">
    <name type="scientific">Kribbella pittospori</name>
    <dbReference type="NCBI Taxonomy" id="722689"/>
    <lineage>
        <taxon>Bacteria</taxon>
        <taxon>Bacillati</taxon>
        <taxon>Actinomycetota</taxon>
        <taxon>Actinomycetes</taxon>
        <taxon>Propionibacteriales</taxon>
        <taxon>Kribbellaceae</taxon>
        <taxon>Kribbella</taxon>
    </lineage>
</organism>
<reference evidence="7 8" key="1">
    <citation type="submission" date="2019-02" db="EMBL/GenBank/DDBJ databases">
        <title>Kribbella capetownensis sp. nov. and Kribbella speibonae sp. nov., isolated from soil.</title>
        <authorList>
            <person name="Curtis S.M."/>
            <person name="Norton I."/>
            <person name="Everest G.J."/>
            <person name="Meyers P.R."/>
        </authorList>
    </citation>
    <scope>NUCLEOTIDE SEQUENCE [LARGE SCALE GENOMIC DNA]</scope>
    <source>
        <strain evidence="7 8">NRRL B-24813</strain>
    </source>
</reference>
<evidence type="ECO:0000256" key="2">
    <source>
        <dbReference type="ARBA" id="ARBA00022692"/>
    </source>
</evidence>